<gene>
    <name evidence="3" type="ORF">WAE96_21275</name>
</gene>
<reference evidence="3 4" key="1">
    <citation type="submission" date="2023-12" db="EMBL/GenBank/DDBJ databases">
        <title>Friends and Foes: Symbiotic and Algicidal bacterial influence on Karenia brevis blooms.</title>
        <authorList>
            <person name="Fei C."/>
            <person name="Mohamed A.R."/>
            <person name="Booker A."/>
            <person name="Arshad M."/>
            <person name="Klass S."/>
            <person name="Ahn S."/>
            <person name="Gilbert P.M."/>
            <person name="Heil C.A."/>
            <person name="Martinez J.M."/>
            <person name="Amin S.A."/>
        </authorList>
    </citation>
    <scope>NUCLEOTIDE SEQUENCE [LARGE SCALE GENOMIC DNA]</scope>
    <source>
        <strain evidence="3 4">CE15</strain>
    </source>
</reference>
<dbReference type="Gene3D" id="3.40.50.2300">
    <property type="match status" value="1"/>
</dbReference>
<dbReference type="SUPFAM" id="SSF52172">
    <property type="entry name" value="CheY-like"/>
    <property type="match status" value="1"/>
</dbReference>
<evidence type="ECO:0000256" key="1">
    <source>
        <dbReference type="PROSITE-ProRule" id="PRU00169"/>
    </source>
</evidence>
<proteinExistence type="predicted"/>
<sequence length="302" mass="34139">MDNYLFSQGEQPEKTQKPKTLKWHILIVDDDKNIHDVTKLVLEGKEILGRTISCTSAFSSEQAKTLLMSDTNWACVFIDVVMESTHAGLELVNWIRNTLNNHLVRLLIRTGQAGYAPEQEVIEKYDINDYRTKTELTATKLVSCTYGALRGFRDLNTVEKSLKSFRNLIEVSGDLLKIQNINDFACAALDNFLSLMEVESSAIYIMRHENDIFNQSHKILLASSGRFNELKKANQPFPKNVNAIVEEALSSGHSHFSDDYYVACISTSSDSKAVLYIEFDHQPSDFKASIAELFINNIALML</sequence>
<organism evidence="3 4">
    <name type="scientific">Pseudoalteromonas spongiae</name>
    <dbReference type="NCBI Taxonomy" id="298657"/>
    <lineage>
        <taxon>Bacteria</taxon>
        <taxon>Pseudomonadati</taxon>
        <taxon>Pseudomonadota</taxon>
        <taxon>Gammaproteobacteria</taxon>
        <taxon>Alteromonadales</taxon>
        <taxon>Pseudoalteromonadaceae</taxon>
        <taxon>Pseudoalteromonas</taxon>
    </lineage>
</organism>
<evidence type="ECO:0000259" key="2">
    <source>
        <dbReference type="PROSITE" id="PS50110"/>
    </source>
</evidence>
<dbReference type="EMBL" id="JBAWKS010000002">
    <property type="protein sequence ID" value="MEI4552225.1"/>
    <property type="molecule type" value="Genomic_DNA"/>
</dbReference>
<name>A0ABU8EZ22_9GAMM</name>
<dbReference type="InterPro" id="IPR011006">
    <property type="entry name" value="CheY-like_superfamily"/>
</dbReference>
<comment type="caution">
    <text evidence="3">The sequence shown here is derived from an EMBL/GenBank/DDBJ whole genome shotgun (WGS) entry which is preliminary data.</text>
</comment>
<feature type="domain" description="Response regulatory" evidence="2">
    <location>
        <begin position="24"/>
        <end position="148"/>
    </location>
</feature>
<keyword evidence="1" id="KW-0597">Phosphoprotein</keyword>
<feature type="modified residue" description="4-aspartylphosphate" evidence="1">
    <location>
        <position position="79"/>
    </location>
</feature>
<dbReference type="Pfam" id="PF11849">
    <property type="entry name" value="DUF3369"/>
    <property type="match status" value="1"/>
</dbReference>
<evidence type="ECO:0000313" key="4">
    <source>
        <dbReference type="Proteomes" id="UP001382455"/>
    </source>
</evidence>
<keyword evidence="4" id="KW-1185">Reference proteome</keyword>
<accession>A0ABU8EZ22</accession>
<dbReference type="PROSITE" id="PS50110">
    <property type="entry name" value="RESPONSE_REGULATORY"/>
    <property type="match status" value="1"/>
</dbReference>
<protein>
    <submittedName>
        <fullName evidence="3">DUF3369 domain-containing protein</fullName>
    </submittedName>
</protein>
<dbReference type="RefSeq" id="WP_336437039.1">
    <property type="nucleotide sequence ID" value="NZ_JBAWKS010000002.1"/>
</dbReference>
<dbReference type="InterPro" id="IPR021800">
    <property type="entry name" value="DUF3369"/>
</dbReference>
<dbReference type="Proteomes" id="UP001382455">
    <property type="component" value="Unassembled WGS sequence"/>
</dbReference>
<dbReference type="InterPro" id="IPR001789">
    <property type="entry name" value="Sig_transdc_resp-reg_receiver"/>
</dbReference>
<evidence type="ECO:0000313" key="3">
    <source>
        <dbReference type="EMBL" id="MEI4552225.1"/>
    </source>
</evidence>